<accession>A0A967EVX9</accession>
<reference evidence="1" key="1">
    <citation type="submission" date="2020-03" db="EMBL/GenBank/DDBJ databases">
        <title>Genome of Pelagibius litoralis DSM 21314T.</title>
        <authorList>
            <person name="Wang G."/>
        </authorList>
    </citation>
    <scope>NUCLEOTIDE SEQUENCE</scope>
    <source>
        <strain evidence="1">DSM 21314</strain>
    </source>
</reference>
<gene>
    <name evidence="1" type="ORF">HBA54_08650</name>
</gene>
<evidence type="ECO:0000313" key="1">
    <source>
        <dbReference type="EMBL" id="NIA68659.1"/>
    </source>
</evidence>
<evidence type="ECO:0000313" key="2">
    <source>
        <dbReference type="Proteomes" id="UP000761264"/>
    </source>
</evidence>
<dbReference type="Proteomes" id="UP000761264">
    <property type="component" value="Unassembled WGS sequence"/>
</dbReference>
<name>A0A967EVX9_9PROT</name>
<dbReference type="RefSeq" id="WP_167223468.1">
    <property type="nucleotide sequence ID" value="NZ_JAAQPH010000005.1"/>
</dbReference>
<organism evidence="1 2">
    <name type="scientific">Pelagibius litoralis</name>
    <dbReference type="NCBI Taxonomy" id="374515"/>
    <lineage>
        <taxon>Bacteria</taxon>
        <taxon>Pseudomonadati</taxon>
        <taxon>Pseudomonadota</taxon>
        <taxon>Alphaproteobacteria</taxon>
        <taxon>Rhodospirillales</taxon>
        <taxon>Rhodovibrionaceae</taxon>
        <taxon>Pelagibius</taxon>
    </lineage>
</organism>
<keyword evidence="2" id="KW-1185">Reference proteome</keyword>
<proteinExistence type="predicted"/>
<sequence>MATKDRLTGSRFVSTITELVDDQGITLETGSDFSFLQKALKDQPERNALAPRFSPQGNDLNEETAFWILGRDPQGEIVHTQAVRTIDLEGLTLASYMDAQFRDFTPAGYGIDMRRSQYRGAPGSRMIAGKVCYHGELWLKGGPGGYRGAGMTAILARLAMAISLEKWSPDYVFGFMFPLAACKGLAAREGYMHTEPGSLYWAVPGQREKMEVWTVWMGREDIRHILQIPPTSLFEQLEASQLRSRREKAA</sequence>
<dbReference type="AlphaFoldDB" id="A0A967EVX9"/>
<dbReference type="EMBL" id="JAAQPH010000005">
    <property type="protein sequence ID" value="NIA68659.1"/>
    <property type="molecule type" value="Genomic_DNA"/>
</dbReference>
<comment type="caution">
    <text evidence="1">The sequence shown here is derived from an EMBL/GenBank/DDBJ whole genome shotgun (WGS) entry which is preliminary data.</text>
</comment>
<protein>
    <submittedName>
        <fullName evidence="1">Uncharacterized protein</fullName>
    </submittedName>
</protein>